<name>A0A4Q9KN29_PROTD</name>
<accession>A0A4Q9KN29</accession>
<dbReference type="EC" id="1.7.99.1" evidence="6"/>
<comment type="similarity">
    <text evidence="6">Belongs to the HCP family.</text>
</comment>
<dbReference type="Proteomes" id="UP000291933">
    <property type="component" value="Unassembled WGS sequence"/>
</dbReference>
<dbReference type="Gene3D" id="1.20.1270.20">
    <property type="match status" value="2"/>
</dbReference>
<feature type="binding site" evidence="6">
    <location>
        <position position="17"/>
    </location>
    <ligand>
        <name>[4Fe-4S] cluster</name>
        <dbReference type="ChEBI" id="CHEBI:49883"/>
    </ligand>
</feature>
<dbReference type="GO" id="GO:0042542">
    <property type="term" value="P:response to hydrogen peroxide"/>
    <property type="evidence" value="ECO:0007669"/>
    <property type="project" value="TreeGrafter"/>
</dbReference>
<evidence type="ECO:0000256" key="6">
    <source>
        <dbReference type="HAMAP-Rule" id="MF_00069"/>
    </source>
</evidence>
<comment type="cofactor">
    <cofactor evidence="6">
        <name>hybrid [4Fe-2O-2S] cluster</name>
        <dbReference type="ChEBI" id="CHEBI:60519"/>
    </cofactor>
    <text evidence="6">Binds 1 hybrid [4Fe-2O-2S] cluster.</text>
</comment>
<feature type="binding site" evidence="6">
    <location>
        <position position="216"/>
    </location>
    <ligand>
        <name>hybrid [4Fe-2O-2S] cluster</name>
        <dbReference type="ChEBI" id="CHEBI:60519"/>
    </ligand>
</feature>
<feature type="binding site" evidence="6">
    <location>
        <position position="5"/>
    </location>
    <ligand>
        <name>[4Fe-4S] cluster</name>
        <dbReference type="ChEBI" id="CHEBI:49883"/>
    </ligand>
</feature>
<keyword evidence="3 6" id="KW-0560">Oxidoreductase</keyword>
<keyword evidence="8" id="KW-1185">Reference proteome</keyword>
<dbReference type="PANTHER" id="PTHR30109">
    <property type="entry name" value="HYDROXYLAMINE REDUCTASE"/>
    <property type="match status" value="1"/>
</dbReference>
<dbReference type="NCBIfam" id="TIGR01703">
    <property type="entry name" value="hybrid_clust"/>
    <property type="match status" value="1"/>
</dbReference>
<keyword evidence="1 6" id="KW-0963">Cytoplasm</keyword>
<keyword evidence="4 6" id="KW-0408">Iron</keyword>
<feature type="binding site" evidence="6">
    <location>
        <position position="435"/>
    </location>
    <ligand>
        <name>hybrid [4Fe-2O-2S] cluster</name>
        <dbReference type="ChEBI" id="CHEBI:60519"/>
    </ligand>
</feature>
<protein>
    <recommendedName>
        <fullName evidence="6">Hydroxylamine reductase</fullName>
        <ecNumber evidence="6">1.7.99.1</ecNumber>
    </recommendedName>
    <alternativeName>
        <fullName evidence="6">Hybrid-cluster protein</fullName>
        <shortName evidence="6">HCP</shortName>
    </alternativeName>
    <alternativeName>
        <fullName evidence="6">Prismane protein</fullName>
    </alternativeName>
</protein>
<proteinExistence type="inferred from homology"/>
<evidence type="ECO:0000313" key="8">
    <source>
        <dbReference type="Proteomes" id="UP000291933"/>
    </source>
</evidence>
<comment type="function">
    <text evidence="6">Catalyzes the reduction of hydroxylamine to form NH(3) and H(2)O.</text>
</comment>
<dbReference type="InterPro" id="IPR011254">
    <property type="entry name" value="Prismane-like_sf"/>
</dbReference>
<evidence type="ECO:0000256" key="4">
    <source>
        <dbReference type="ARBA" id="ARBA00023004"/>
    </source>
</evidence>
<dbReference type="FunFam" id="3.40.50.2030:FF:000001">
    <property type="entry name" value="Hydroxylamine reductase"/>
    <property type="match status" value="1"/>
</dbReference>
<dbReference type="InterPro" id="IPR016100">
    <property type="entry name" value="Prismane_a-bundle"/>
</dbReference>
<keyword evidence="2 6" id="KW-0479">Metal-binding</keyword>
<comment type="cofactor">
    <cofactor evidence="6">
        <name>[4Fe-4S] cluster</name>
        <dbReference type="ChEBI" id="CHEBI:49883"/>
    </cofactor>
    <text evidence="6">Binds 1 [4Fe-4S] cluster.</text>
</comment>
<comment type="caution">
    <text evidence="7">The sequence shown here is derived from an EMBL/GenBank/DDBJ whole genome shotgun (WGS) entry which is preliminary data.</text>
</comment>
<reference evidence="7 8" key="1">
    <citation type="submission" date="2019-01" db="EMBL/GenBank/DDBJ databases">
        <title>Lactibacter flavus gen. nov., sp. nov., a novel bacterium of the family Propionibacteriaceae isolated from raw milk and dairy products.</title>
        <authorList>
            <person name="Huptas C."/>
            <person name="Wenning M."/>
            <person name="Breitenwieser F."/>
            <person name="Doll E."/>
            <person name="Von Neubeck M."/>
            <person name="Busse H.-J."/>
            <person name="Scherer S."/>
        </authorList>
    </citation>
    <scope>NUCLEOTIDE SEQUENCE [LARGE SCALE GENOMIC DNA]</scope>
    <source>
        <strain evidence="7 8">DSM 22130</strain>
    </source>
</reference>
<dbReference type="InterPro" id="IPR004137">
    <property type="entry name" value="HCP/CODH"/>
</dbReference>
<feature type="binding site" evidence="6">
    <location>
        <position position="23"/>
    </location>
    <ligand>
        <name>[4Fe-4S] cluster</name>
        <dbReference type="ChEBI" id="CHEBI:49883"/>
    </ligand>
</feature>
<gene>
    <name evidence="6" type="primary">hcp</name>
    <name evidence="7" type="ORF">ET996_03035</name>
</gene>
<organism evidence="7 8">
    <name type="scientific">Propioniciclava tarda</name>
    <dbReference type="NCBI Taxonomy" id="433330"/>
    <lineage>
        <taxon>Bacteria</taxon>
        <taxon>Bacillati</taxon>
        <taxon>Actinomycetota</taxon>
        <taxon>Actinomycetes</taxon>
        <taxon>Propionibacteriales</taxon>
        <taxon>Propionibacteriaceae</taxon>
        <taxon>Propioniciclava</taxon>
    </lineage>
</organism>
<dbReference type="Pfam" id="PF03063">
    <property type="entry name" value="Prismane"/>
    <property type="match status" value="1"/>
</dbReference>
<dbReference type="PANTHER" id="PTHR30109:SF0">
    <property type="entry name" value="HYDROXYLAMINE REDUCTASE"/>
    <property type="match status" value="1"/>
</dbReference>
<feature type="binding site" evidence="6">
    <location>
        <position position="284"/>
    </location>
    <ligand>
        <name>hybrid [4Fe-2O-2S] cluster</name>
        <dbReference type="ChEBI" id="CHEBI:60519"/>
    </ligand>
</feature>
<feature type="binding site" description="via persulfide group" evidence="6">
    <location>
        <position position="382"/>
    </location>
    <ligand>
        <name>hybrid [4Fe-2O-2S] cluster</name>
        <dbReference type="ChEBI" id="CHEBI:60519"/>
    </ligand>
</feature>
<evidence type="ECO:0000256" key="2">
    <source>
        <dbReference type="ARBA" id="ARBA00022723"/>
    </source>
</evidence>
<dbReference type="GO" id="GO:0005737">
    <property type="term" value="C:cytoplasm"/>
    <property type="evidence" value="ECO:0007669"/>
    <property type="project" value="UniProtKB-SubCell"/>
</dbReference>
<feature type="binding site" evidence="6">
    <location>
        <position position="8"/>
    </location>
    <ligand>
        <name>[4Fe-4S] cluster</name>
        <dbReference type="ChEBI" id="CHEBI:49883"/>
    </ligand>
</feature>
<evidence type="ECO:0000256" key="1">
    <source>
        <dbReference type="ARBA" id="ARBA00022490"/>
    </source>
</evidence>
<feature type="binding site" evidence="6">
    <location>
        <position position="471"/>
    </location>
    <ligand>
        <name>hybrid [4Fe-2O-2S] cluster</name>
        <dbReference type="ChEBI" id="CHEBI:60519"/>
    </ligand>
</feature>
<dbReference type="EMBL" id="SDMR01000002">
    <property type="protein sequence ID" value="TBT95962.1"/>
    <property type="molecule type" value="Genomic_DNA"/>
</dbReference>
<dbReference type="HAMAP" id="MF_00069">
    <property type="entry name" value="Hydroxylam_reduct"/>
    <property type="match status" value="1"/>
</dbReference>
<evidence type="ECO:0000256" key="5">
    <source>
        <dbReference type="ARBA" id="ARBA00023014"/>
    </source>
</evidence>
<feature type="modified residue" description="Cysteine persulfide" evidence="6">
    <location>
        <position position="382"/>
    </location>
</feature>
<dbReference type="PIRSF" id="PIRSF000076">
    <property type="entry name" value="HCP"/>
    <property type="match status" value="1"/>
</dbReference>
<dbReference type="AlphaFoldDB" id="A0A4Q9KN29"/>
<comment type="catalytic activity">
    <reaction evidence="6">
        <text>A + NH4(+) + H2O = hydroxylamine + AH2 + H(+)</text>
        <dbReference type="Rhea" id="RHEA:22052"/>
        <dbReference type="ChEBI" id="CHEBI:13193"/>
        <dbReference type="ChEBI" id="CHEBI:15377"/>
        <dbReference type="ChEBI" id="CHEBI:15378"/>
        <dbReference type="ChEBI" id="CHEBI:15429"/>
        <dbReference type="ChEBI" id="CHEBI:17499"/>
        <dbReference type="ChEBI" id="CHEBI:28938"/>
        <dbReference type="EC" id="1.7.99.1"/>
    </reaction>
</comment>
<dbReference type="GO" id="GO:0046872">
    <property type="term" value="F:metal ion binding"/>
    <property type="evidence" value="ECO:0007669"/>
    <property type="project" value="UniProtKB-KW"/>
</dbReference>
<dbReference type="SUPFAM" id="SSF56821">
    <property type="entry name" value="Prismane protein-like"/>
    <property type="match status" value="1"/>
</dbReference>
<dbReference type="InterPro" id="IPR010048">
    <property type="entry name" value="Hydroxylam_reduct"/>
</dbReference>
<evidence type="ECO:0000313" key="7">
    <source>
        <dbReference type="EMBL" id="TBT95962.1"/>
    </source>
</evidence>
<comment type="subcellular location">
    <subcellularLocation>
        <location evidence="6">Cytoplasm</location>
    </subcellularLocation>
</comment>
<sequence length="526" mass="56051">MGMFCFQCEQTAHGTGCTEIGACGKSVGTSDAQDRITYELMKLAVAVQDKRVDDDLPVLFMEALFTTVTNVSFDEAGCLALADDIAARRLAITGGADTPLEAIPSPADIFGQPGVEASCRTLLVLGLRGMAAYAHHASMLGRRDEAVDAWLISGMADASKHHEVADWLQLIQDFGMANFRCMEVLDEANTGTYGHPAPTNVTMEVAAGPFIVITGHDLHDMGMLLDQCEGTGVSVYTHGEMLPGHGYPELAKYTCLKGHFGTAWQNQQKEFAGVPGVFLYTTNCLMPPRDSYADNIYTTSVVAYPGLKHVDADADGHKDFSAAIAQAKALGGWSEPRMFTGMNGGSTLTTGFGHNTVLGAAETVINAVKAGDLKHIYLVGGCDGALHGRNYYTRFVEKTAPDTLVLTLACGKFRFNDMNLGTLGGLPRILDMGQCNDAYSAVKVASALADAFGVGVNDLPLTLILSWYEQKAVCVLLSLLSLGVKNIYLGPTLPAFVAPEVFDVLVSQFGLRPITNPENDLAVIGA</sequence>
<keyword evidence="5 6" id="KW-0411">Iron-sulfur</keyword>
<dbReference type="GO" id="GO:0050418">
    <property type="term" value="F:hydroxylamine reductase activity"/>
    <property type="evidence" value="ECO:0007669"/>
    <property type="project" value="UniProtKB-UniRule"/>
</dbReference>
<feature type="binding site" evidence="6">
    <location>
        <position position="469"/>
    </location>
    <ligand>
        <name>hybrid [4Fe-2O-2S] cluster</name>
        <dbReference type="ChEBI" id="CHEBI:60519"/>
    </ligand>
</feature>
<feature type="binding site" evidence="6">
    <location>
        <position position="410"/>
    </location>
    <ligand>
        <name>hybrid [4Fe-2O-2S] cluster</name>
        <dbReference type="ChEBI" id="CHEBI:60519"/>
    </ligand>
</feature>
<evidence type="ECO:0000256" key="3">
    <source>
        <dbReference type="ARBA" id="ARBA00023002"/>
    </source>
</evidence>
<feature type="binding site" evidence="6">
    <location>
        <position position="240"/>
    </location>
    <ligand>
        <name>hybrid [4Fe-2O-2S] cluster</name>
        <dbReference type="ChEBI" id="CHEBI:60519"/>
    </ligand>
</feature>
<keyword evidence="6" id="KW-0004">4Fe-4S</keyword>
<dbReference type="InterPro" id="IPR016099">
    <property type="entry name" value="Prismane-like_a/b-sand"/>
</dbReference>
<dbReference type="Gene3D" id="3.40.50.2030">
    <property type="match status" value="2"/>
</dbReference>
<dbReference type="NCBIfam" id="NF003658">
    <property type="entry name" value="PRK05290.1"/>
    <property type="match status" value="1"/>
</dbReference>
<dbReference type="RefSeq" id="WP_131171077.1">
    <property type="nucleotide sequence ID" value="NZ_FXTL01000002.1"/>
</dbReference>
<dbReference type="GO" id="GO:0004601">
    <property type="term" value="F:peroxidase activity"/>
    <property type="evidence" value="ECO:0007669"/>
    <property type="project" value="TreeGrafter"/>
</dbReference>
<dbReference type="GO" id="GO:0051539">
    <property type="term" value="F:4 iron, 4 sulfur cluster binding"/>
    <property type="evidence" value="ECO:0007669"/>
    <property type="project" value="UniProtKB-KW"/>
</dbReference>
<dbReference type="OrthoDB" id="9761526at2"/>